<evidence type="ECO:0000256" key="7">
    <source>
        <dbReference type="RuleBase" id="RU910716"/>
    </source>
</evidence>
<feature type="transmembrane region" description="Helical" evidence="7">
    <location>
        <begin position="220"/>
        <end position="239"/>
    </location>
</feature>
<keyword evidence="10" id="KW-1185">Reference proteome</keyword>
<evidence type="ECO:0000256" key="3">
    <source>
        <dbReference type="ARBA" id="ARBA00022475"/>
    </source>
</evidence>
<evidence type="ECO:0000256" key="1">
    <source>
        <dbReference type="ARBA" id="ARBA00004651"/>
    </source>
</evidence>
<keyword evidence="4 7" id="KW-0812">Transmembrane</keyword>
<feature type="compositionally biased region" description="Basic and acidic residues" evidence="8">
    <location>
        <begin position="461"/>
        <end position="483"/>
    </location>
</feature>
<dbReference type="AlphaFoldDB" id="A0A671PIK9"/>
<feature type="region of interest" description="Disordered" evidence="8">
    <location>
        <begin position="457"/>
        <end position="523"/>
    </location>
</feature>
<evidence type="ECO:0000256" key="8">
    <source>
        <dbReference type="SAM" id="MobiDB-lite"/>
    </source>
</evidence>
<feature type="transmembrane region" description="Helical" evidence="7">
    <location>
        <begin position="281"/>
        <end position="298"/>
    </location>
</feature>
<evidence type="ECO:0000313" key="10">
    <source>
        <dbReference type="Proteomes" id="UP000472260"/>
    </source>
</evidence>
<name>A0A671PIK9_9TELE</name>
<dbReference type="GO" id="GO:0005886">
    <property type="term" value="C:plasma membrane"/>
    <property type="evidence" value="ECO:0007669"/>
    <property type="project" value="UniProtKB-SubCell"/>
</dbReference>
<dbReference type="InterPro" id="IPR018629">
    <property type="entry name" value="XK-rel"/>
</dbReference>
<feature type="compositionally biased region" description="Acidic residues" evidence="8">
    <location>
        <begin position="484"/>
        <end position="494"/>
    </location>
</feature>
<keyword evidence="3" id="KW-1003">Cell membrane</keyword>
<dbReference type="OrthoDB" id="6348184at2759"/>
<reference evidence="9" key="2">
    <citation type="submission" date="2025-09" db="UniProtKB">
        <authorList>
            <consortium name="Ensembl"/>
        </authorList>
    </citation>
    <scope>IDENTIFICATION</scope>
</reference>
<feature type="transmembrane region" description="Helical" evidence="7">
    <location>
        <begin position="310"/>
        <end position="331"/>
    </location>
</feature>
<comment type="subcellular location">
    <subcellularLocation>
        <location evidence="1">Cell membrane</location>
        <topology evidence="1">Multi-pass membrane protein</topology>
    </subcellularLocation>
    <subcellularLocation>
        <location evidence="7">Membrane</location>
        <topology evidence="7">Multi-pass membrane protein</topology>
    </subcellularLocation>
</comment>
<gene>
    <name evidence="9" type="primary">xkr5a</name>
</gene>
<evidence type="ECO:0000256" key="6">
    <source>
        <dbReference type="ARBA" id="ARBA00023136"/>
    </source>
</evidence>
<accession>A0A671PIK9</accession>
<proteinExistence type="inferred from homology"/>
<feature type="transmembrane region" description="Helical" evidence="7">
    <location>
        <begin position="251"/>
        <end position="269"/>
    </location>
</feature>
<dbReference type="PANTHER" id="PTHR16024">
    <property type="entry name" value="XK-RELATED PROTEIN"/>
    <property type="match status" value="1"/>
</dbReference>
<feature type="region of interest" description="Disordered" evidence="8">
    <location>
        <begin position="535"/>
        <end position="581"/>
    </location>
</feature>
<feature type="transmembrane region" description="Helical" evidence="7">
    <location>
        <begin position="50"/>
        <end position="69"/>
    </location>
</feature>
<reference evidence="9" key="1">
    <citation type="submission" date="2025-08" db="UniProtKB">
        <authorList>
            <consortium name="Ensembl"/>
        </authorList>
    </citation>
    <scope>IDENTIFICATION</scope>
</reference>
<evidence type="ECO:0000313" key="9">
    <source>
        <dbReference type="Ensembl" id="ENSSANP00000058906.1"/>
    </source>
</evidence>
<comment type="similarity">
    <text evidence="2 7">Belongs to the XK family.</text>
</comment>
<sequence>MPVTERRGCDACSSCWRVLLLAASALVLLAERAALVCCVGFYLWKEELCLAGLTFALLLPGSLVQVLSFRWYRADGDKRTCHNFIVHTLHLGIFKRFWDCSVCEWTAQGSSQSHAQEVMQHADVSALRLLEVLLMTLPQTLLQTYTLTVTDYGLSSPVALCDAVCLLSLSWALVLYSRACCLIRPGHLQMPPAALLCQLLWRMGMLAARFTSLALFTRTFGCWVIGVLASHWLMAALWLVSQQTDIYVGQWSWRVFNFILGGVHVFLFLNVKDGPSRFRMAGFYTVMLLENATLLLAASDILTDASWDSLTVPTAVLCSFLLGLTSLMLYYRFLHPKSTEISLGLRQRAHMGRECLQQGDSSFSLGDKSLPPAPLPVLFPSSHPSLSLSGIPGSLLEHPGSCGVKPDGECRHHHWLLIRLALKTGDPAKINGAYGAGGVSGILVVDRKGEIMEDGCVSTSESRDDTMAPLSDCREEFESVSEAREEDDADDSLEMESPLESPESECKRSSPEGKSVFGDSPEPYYCPTESSSTLYFSADPQSPSSSSNPRLDHETPFSFGSGTGLETLDELSPISTDGGLHRDLVRGLLGRAGPCYTSAPGLSGQGLLEGSGTHLRGHRRQVVLSRRGPEEDGGF</sequence>
<organism evidence="9 10">
    <name type="scientific">Sinocyclocheilus anshuiensis</name>
    <dbReference type="NCBI Taxonomy" id="1608454"/>
    <lineage>
        <taxon>Eukaryota</taxon>
        <taxon>Metazoa</taxon>
        <taxon>Chordata</taxon>
        <taxon>Craniata</taxon>
        <taxon>Vertebrata</taxon>
        <taxon>Euteleostomi</taxon>
        <taxon>Actinopterygii</taxon>
        <taxon>Neopterygii</taxon>
        <taxon>Teleostei</taxon>
        <taxon>Ostariophysi</taxon>
        <taxon>Cypriniformes</taxon>
        <taxon>Cyprinidae</taxon>
        <taxon>Cyprininae</taxon>
        <taxon>Sinocyclocheilus</taxon>
    </lineage>
</organism>
<protein>
    <recommendedName>
        <fullName evidence="7">XK-related protein</fullName>
    </recommendedName>
</protein>
<dbReference type="Proteomes" id="UP000472260">
    <property type="component" value="Unassembled WGS sequence"/>
</dbReference>
<dbReference type="PANTHER" id="PTHR16024:SF15">
    <property type="entry name" value="XK-RELATED PROTEIN 5"/>
    <property type="match status" value="1"/>
</dbReference>
<dbReference type="Pfam" id="PF09815">
    <property type="entry name" value="XK-related"/>
    <property type="match status" value="1"/>
</dbReference>
<evidence type="ECO:0000256" key="2">
    <source>
        <dbReference type="ARBA" id="ARBA00008789"/>
    </source>
</evidence>
<dbReference type="KEGG" id="sanh:107691011"/>
<evidence type="ECO:0000256" key="4">
    <source>
        <dbReference type="ARBA" id="ARBA00022692"/>
    </source>
</evidence>
<evidence type="ECO:0000256" key="5">
    <source>
        <dbReference type="ARBA" id="ARBA00022989"/>
    </source>
</evidence>
<feature type="compositionally biased region" description="Low complexity" evidence="8">
    <location>
        <begin position="537"/>
        <end position="549"/>
    </location>
</feature>
<dbReference type="InterPro" id="IPR050895">
    <property type="entry name" value="XK-related_scramblase"/>
</dbReference>
<keyword evidence="5 7" id="KW-1133">Transmembrane helix</keyword>
<keyword evidence="6 7" id="KW-0472">Membrane</keyword>
<feature type="region of interest" description="Disordered" evidence="8">
    <location>
        <begin position="599"/>
        <end position="635"/>
    </location>
</feature>
<dbReference type="Ensembl" id="ENSSANT00000062669.1">
    <property type="protein sequence ID" value="ENSSANP00000058906.1"/>
    <property type="gene ID" value="ENSSANG00000029438.1"/>
</dbReference>